<dbReference type="Gene3D" id="3.30.565.10">
    <property type="entry name" value="Histidine kinase-like ATPase, C-terminal domain"/>
    <property type="match status" value="1"/>
</dbReference>
<evidence type="ECO:0000256" key="1">
    <source>
        <dbReference type="ARBA" id="ARBA00000085"/>
    </source>
</evidence>
<protein>
    <recommendedName>
        <fullName evidence="2">histidine kinase</fullName>
        <ecNumber evidence="2">2.7.13.3</ecNumber>
    </recommendedName>
</protein>
<dbReference type="Pfam" id="PF02518">
    <property type="entry name" value="HATPase_c"/>
    <property type="match status" value="1"/>
</dbReference>
<dbReference type="RefSeq" id="WP_136383800.1">
    <property type="nucleotide sequence ID" value="NZ_SSOD01000003.1"/>
</dbReference>
<keyword evidence="5" id="KW-0547">Nucleotide-binding</keyword>
<keyword evidence="11" id="KW-1185">Reference proteome</keyword>
<dbReference type="InterPro" id="IPR003594">
    <property type="entry name" value="HATPase_dom"/>
</dbReference>
<keyword evidence="3" id="KW-0597">Phosphoprotein</keyword>
<keyword evidence="6 10" id="KW-0418">Kinase</keyword>
<reference evidence="10 11" key="1">
    <citation type="submission" date="2019-04" db="EMBL/GenBank/DDBJ databases">
        <title>Azoarcus rhizosphaerae sp. nov. isolated from rhizosphere of Ficus religiosa.</title>
        <authorList>
            <person name="Lin S.-Y."/>
            <person name="Hameed A."/>
            <person name="Hsu Y.-H."/>
            <person name="Young C.-C."/>
        </authorList>
    </citation>
    <scope>NUCLEOTIDE SEQUENCE [LARGE SCALE GENOMIC DNA]</scope>
    <source>
        <strain evidence="10 11">CC-YHH848</strain>
    </source>
</reference>
<evidence type="ECO:0000256" key="8">
    <source>
        <dbReference type="ARBA" id="ARBA00023012"/>
    </source>
</evidence>
<evidence type="ECO:0000259" key="9">
    <source>
        <dbReference type="PROSITE" id="PS50109"/>
    </source>
</evidence>
<dbReference type="EC" id="2.7.13.3" evidence="2"/>
<evidence type="ECO:0000256" key="7">
    <source>
        <dbReference type="ARBA" id="ARBA00022840"/>
    </source>
</evidence>
<accession>A0A4S4ATT7</accession>
<dbReference type="InterPro" id="IPR036890">
    <property type="entry name" value="HATPase_C_sf"/>
</dbReference>
<keyword evidence="7" id="KW-0067">ATP-binding</keyword>
<dbReference type="OrthoDB" id="1931120at2"/>
<dbReference type="GO" id="GO:0000155">
    <property type="term" value="F:phosphorelay sensor kinase activity"/>
    <property type="evidence" value="ECO:0007669"/>
    <property type="project" value="InterPro"/>
</dbReference>
<organism evidence="10 11">
    <name type="scientific">Pseudothauera rhizosphaerae</name>
    <dbReference type="NCBI Taxonomy" id="2565932"/>
    <lineage>
        <taxon>Bacteria</taxon>
        <taxon>Pseudomonadati</taxon>
        <taxon>Pseudomonadota</taxon>
        <taxon>Betaproteobacteria</taxon>
        <taxon>Rhodocyclales</taxon>
        <taxon>Zoogloeaceae</taxon>
        <taxon>Pseudothauera</taxon>
    </lineage>
</organism>
<comment type="caution">
    <text evidence="10">The sequence shown here is derived from an EMBL/GenBank/DDBJ whole genome shotgun (WGS) entry which is preliminary data.</text>
</comment>
<evidence type="ECO:0000313" key="10">
    <source>
        <dbReference type="EMBL" id="THF63349.1"/>
    </source>
</evidence>
<gene>
    <name evidence="10" type="ORF">E6O51_04590</name>
</gene>
<dbReference type="Proteomes" id="UP000307956">
    <property type="component" value="Unassembled WGS sequence"/>
</dbReference>
<evidence type="ECO:0000313" key="11">
    <source>
        <dbReference type="Proteomes" id="UP000307956"/>
    </source>
</evidence>
<evidence type="ECO:0000256" key="3">
    <source>
        <dbReference type="ARBA" id="ARBA00022553"/>
    </source>
</evidence>
<evidence type="ECO:0000256" key="4">
    <source>
        <dbReference type="ARBA" id="ARBA00022679"/>
    </source>
</evidence>
<dbReference type="SUPFAM" id="SSF53850">
    <property type="entry name" value="Periplasmic binding protein-like II"/>
    <property type="match status" value="1"/>
</dbReference>
<feature type="domain" description="Histidine kinase" evidence="9">
    <location>
        <begin position="352"/>
        <end position="568"/>
    </location>
</feature>
<keyword evidence="4" id="KW-0808">Transferase</keyword>
<name>A0A4S4ATT7_9RHOO</name>
<proteinExistence type="predicted"/>
<dbReference type="Pfam" id="PF00512">
    <property type="entry name" value="HisKA"/>
    <property type="match status" value="1"/>
</dbReference>
<dbReference type="SUPFAM" id="SSF55874">
    <property type="entry name" value="ATPase domain of HSP90 chaperone/DNA topoisomerase II/histidine kinase"/>
    <property type="match status" value="1"/>
</dbReference>
<dbReference type="SUPFAM" id="SSF47384">
    <property type="entry name" value="Homodimeric domain of signal transducing histidine kinase"/>
    <property type="match status" value="1"/>
</dbReference>
<dbReference type="PROSITE" id="PS50109">
    <property type="entry name" value="HIS_KIN"/>
    <property type="match status" value="1"/>
</dbReference>
<dbReference type="SMART" id="SM00388">
    <property type="entry name" value="HisKA"/>
    <property type="match status" value="1"/>
</dbReference>
<dbReference type="PANTHER" id="PTHR43065:SF10">
    <property type="entry name" value="PEROXIDE STRESS-ACTIVATED HISTIDINE KINASE MAK3"/>
    <property type="match status" value="1"/>
</dbReference>
<evidence type="ECO:0000256" key="6">
    <source>
        <dbReference type="ARBA" id="ARBA00022777"/>
    </source>
</evidence>
<dbReference type="AlphaFoldDB" id="A0A4S4ATT7"/>
<dbReference type="GO" id="GO:0005524">
    <property type="term" value="F:ATP binding"/>
    <property type="evidence" value="ECO:0007669"/>
    <property type="project" value="UniProtKB-KW"/>
</dbReference>
<comment type="catalytic activity">
    <reaction evidence="1">
        <text>ATP + protein L-histidine = ADP + protein N-phospho-L-histidine.</text>
        <dbReference type="EC" id="2.7.13.3"/>
    </reaction>
</comment>
<dbReference type="InterPro" id="IPR004358">
    <property type="entry name" value="Sig_transdc_His_kin-like_C"/>
</dbReference>
<dbReference type="SMART" id="SM00387">
    <property type="entry name" value="HATPase_c"/>
    <property type="match status" value="1"/>
</dbReference>
<dbReference type="EMBL" id="SSOD01000003">
    <property type="protein sequence ID" value="THF63349.1"/>
    <property type="molecule type" value="Genomic_DNA"/>
</dbReference>
<keyword evidence="8" id="KW-0902">Two-component regulatory system</keyword>
<dbReference type="InterPro" id="IPR003661">
    <property type="entry name" value="HisK_dim/P_dom"/>
</dbReference>
<dbReference type="Pfam" id="PF12974">
    <property type="entry name" value="Phosphonate-bd"/>
    <property type="match status" value="1"/>
</dbReference>
<sequence length="568" mass="61941">MPFHVQAATVRIGVLAFLGAETAVESWQPVLAHLQARLPEHRFELVPLDHHGMLASAERGELEFIITNPGYYVELEAELGASRILTLAFSEGRPDRAIGSAVVVPKEMADISRLEDLRGKRVALVSREAFGGFRVLWRELDGAGIDPEGAFRSWVEVGFPMHGVFDAVLDGRADFGIVRACLLESMPEYAARLRVVAPRNEPDFPCATTSRLYPDWPIATLRHTSASLAKSVAVALLSMPPAANGLSWSVPADYQSVHELFRELQIGPYAYLRAPTLMALAERYWPWVALLMTAVAGWVIYTVRVEHLVHVRTQALTAALDERRAIEARMRANQEQVDHLTRLSVLGELSGTLAHELNQPLATIGNYAQSVLRRADAGRLTEEASREAAGEIAEQAERAAAILARIRAFAKKRAGQRERRNPREVVVEAVALFRGMLAQAPDVVLDDRLPAGRAVDMDALQIQQVVLNLLKNGYDACRGLGPGRCRLEVALAIVDGSLRIAVRDHGPGLDAAVQGRLFEPFLSTKPDGLGLGLSICKTIAEAHGGRLEARVAGDGPGMVFTLSIPAHD</sequence>
<evidence type="ECO:0000256" key="5">
    <source>
        <dbReference type="ARBA" id="ARBA00022741"/>
    </source>
</evidence>
<dbReference type="InterPro" id="IPR036097">
    <property type="entry name" value="HisK_dim/P_sf"/>
</dbReference>
<dbReference type="Gene3D" id="1.10.287.130">
    <property type="match status" value="1"/>
</dbReference>
<dbReference type="InterPro" id="IPR005467">
    <property type="entry name" value="His_kinase_dom"/>
</dbReference>
<dbReference type="CDD" id="cd00082">
    <property type="entry name" value="HisKA"/>
    <property type="match status" value="1"/>
</dbReference>
<dbReference type="PRINTS" id="PR00344">
    <property type="entry name" value="BCTRLSENSOR"/>
</dbReference>
<dbReference type="Gene3D" id="3.40.190.10">
    <property type="entry name" value="Periplasmic binding protein-like II"/>
    <property type="match status" value="2"/>
</dbReference>
<evidence type="ECO:0000256" key="2">
    <source>
        <dbReference type="ARBA" id="ARBA00012438"/>
    </source>
</evidence>
<dbReference type="PANTHER" id="PTHR43065">
    <property type="entry name" value="SENSOR HISTIDINE KINASE"/>
    <property type="match status" value="1"/>
</dbReference>